<dbReference type="RefSeq" id="WP_011372465.1">
    <property type="nucleotide sequence ID" value="NC_007575.1"/>
</dbReference>
<evidence type="ECO:0000313" key="3">
    <source>
        <dbReference type="Proteomes" id="UP000002714"/>
    </source>
</evidence>
<evidence type="ECO:0000313" key="2">
    <source>
        <dbReference type="EMBL" id="ABB44113.1"/>
    </source>
</evidence>
<dbReference type="AlphaFoldDB" id="Q30SB8"/>
<evidence type="ECO:0008006" key="4">
    <source>
        <dbReference type="Google" id="ProtNLM"/>
    </source>
</evidence>
<keyword evidence="3" id="KW-1185">Reference proteome</keyword>
<feature type="coiled-coil region" evidence="1">
    <location>
        <begin position="7"/>
        <end position="34"/>
    </location>
</feature>
<keyword evidence="1" id="KW-0175">Coiled coil</keyword>
<gene>
    <name evidence="2" type="ordered locus">Suden_0835</name>
</gene>
<sequence>MNKDAYKQKIEAELELVKANLAALKAKAKGATADMRINYSQEIETIESNYAIVKSKLGELADVGEDAWEHLKNDIENSWNSLRAYTKKIPDNINEIKKGLK</sequence>
<reference evidence="2 3" key="1">
    <citation type="journal article" date="2008" name="Appl. Environ. Microbiol.">
        <title>Genome of the epsilonproteobacterial chemolithoautotroph Sulfurimonas denitrificans.</title>
        <authorList>
            <person name="Sievert S.M."/>
            <person name="Scott K.M."/>
            <person name="Klotz M.G."/>
            <person name="Chain P.S.G."/>
            <person name="Hauser L.J."/>
            <person name="Hemp J."/>
            <person name="Huegler M."/>
            <person name="Land M."/>
            <person name="Lapidus A."/>
            <person name="Larimer F.W."/>
            <person name="Lucas S."/>
            <person name="Malfatti S.A."/>
            <person name="Meyer F."/>
            <person name="Paulsen I.T."/>
            <person name="Ren Q."/>
            <person name="Simon J."/>
            <person name="Bailey K."/>
            <person name="Diaz E."/>
            <person name="Fitzpatrick K.A."/>
            <person name="Glover B."/>
            <person name="Gwatney N."/>
            <person name="Korajkic A."/>
            <person name="Long A."/>
            <person name="Mobberley J.M."/>
            <person name="Pantry S.N."/>
            <person name="Pazder G."/>
            <person name="Peterson S."/>
            <person name="Quintanilla J.D."/>
            <person name="Sprinkle R."/>
            <person name="Stephens J."/>
            <person name="Thomas P."/>
            <person name="Vaughn R."/>
            <person name="Weber M.J."/>
            <person name="Wooten L.L."/>
        </authorList>
    </citation>
    <scope>NUCLEOTIDE SEQUENCE [LARGE SCALE GENOMIC DNA]</scope>
    <source>
        <strain evidence="3">ATCC 33889 / DSM 1251</strain>
    </source>
</reference>
<organism evidence="2 3">
    <name type="scientific">Sulfurimonas denitrificans (strain ATCC 33889 / DSM 1251)</name>
    <name type="common">Thiomicrospira denitrificans (strain ATCC 33889 / DSM 1251)</name>
    <dbReference type="NCBI Taxonomy" id="326298"/>
    <lineage>
        <taxon>Bacteria</taxon>
        <taxon>Pseudomonadati</taxon>
        <taxon>Campylobacterota</taxon>
        <taxon>Epsilonproteobacteria</taxon>
        <taxon>Campylobacterales</taxon>
        <taxon>Sulfurimonadaceae</taxon>
        <taxon>Sulfurimonas</taxon>
    </lineage>
</organism>
<dbReference type="Proteomes" id="UP000002714">
    <property type="component" value="Chromosome"/>
</dbReference>
<dbReference type="OrthoDB" id="5339985at2"/>
<dbReference type="EMBL" id="CP000153">
    <property type="protein sequence ID" value="ABB44113.1"/>
    <property type="molecule type" value="Genomic_DNA"/>
</dbReference>
<evidence type="ECO:0000256" key="1">
    <source>
        <dbReference type="SAM" id="Coils"/>
    </source>
</evidence>
<accession>Q30SB8</accession>
<dbReference type="KEGG" id="tdn:Suden_0835"/>
<name>Q30SB8_SULDN</name>
<proteinExistence type="predicted"/>
<protein>
    <recommendedName>
        <fullName evidence="4">Coiled coil domain-containing protein</fullName>
    </recommendedName>
</protein>
<dbReference type="HOGENOM" id="CLU_142668_2_0_7"/>